<gene>
    <name evidence="2" type="ORF">A9Z42_0020910</name>
</gene>
<keyword evidence="3" id="KW-1185">Reference proteome</keyword>
<proteinExistence type="predicted"/>
<dbReference type="EMBL" id="LFMI01000231">
    <property type="protein sequence ID" value="OTA01740.1"/>
    <property type="molecule type" value="Genomic_DNA"/>
</dbReference>
<name>A0A2H2ZED3_TRIPA</name>
<comment type="caution">
    <text evidence="2">The sequence shown here is derived from an EMBL/GenBank/DDBJ whole genome shotgun (WGS) entry which is preliminary data.</text>
</comment>
<reference evidence="2 3" key="1">
    <citation type="journal article" date="2015" name="Genome Announc.">
        <title>Genome sequence and annotation of Trichoderma parareesei, the ancestor of the cellulase producer Trichoderma reesei.</title>
        <authorList>
            <person name="Yang D."/>
            <person name="Pomraning K."/>
            <person name="Kopchinskiy A."/>
            <person name="Karimi Aghcheh R."/>
            <person name="Atanasova L."/>
            <person name="Chenthamara K."/>
            <person name="Baker S.E."/>
            <person name="Zhang R."/>
            <person name="Shen Q."/>
            <person name="Freitag M."/>
            <person name="Kubicek C.P."/>
            <person name="Druzhinina I.S."/>
        </authorList>
    </citation>
    <scope>NUCLEOTIDE SEQUENCE [LARGE SCALE GENOMIC DNA]</scope>
    <source>
        <strain evidence="2 3">CBS 125925</strain>
    </source>
</reference>
<organism evidence="2 3">
    <name type="scientific">Trichoderma parareesei</name>
    <name type="common">Filamentous fungus</name>
    <dbReference type="NCBI Taxonomy" id="858221"/>
    <lineage>
        <taxon>Eukaryota</taxon>
        <taxon>Fungi</taxon>
        <taxon>Dikarya</taxon>
        <taxon>Ascomycota</taxon>
        <taxon>Pezizomycotina</taxon>
        <taxon>Sordariomycetes</taxon>
        <taxon>Hypocreomycetidae</taxon>
        <taxon>Hypocreales</taxon>
        <taxon>Hypocreaceae</taxon>
        <taxon>Trichoderma</taxon>
    </lineage>
</organism>
<evidence type="ECO:0000256" key="1">
    <source>
        <dbReference type="SAM" id="MobiDB-lite"/>
    </source>
</evidence>
<sequence>MSVSREERPWTQQQAQGPCPLQSMDNVAGQSGAARLQGIGMRTWRRTVASDSGDFRRAGGSWIWQTTVRMMILWEMDSRLGHGAMLAWQKDPGAMSSC</sequence>
<dbReference type="Proteomes" id="UP000219286">
    <property type="component" value="Unassembled WGS sequence"/>
</dbReference>
<evidence type="ECO:0000313" key="3">
    <source>
        <dbReference type="Proteomes" id="UP000219286"/>
    </source>
</evidence>
<protein>
    <submittedName>
        <fullName evidence="2">Uncharacterized protein</fullName>
    </submittedName>
</protein>
<feature type="region of interest" description="Disordered" evidence="1">
    <location>
        <begin position="1"/>
        <end position="23"/>
    </location>
</feature>
<accession>A0A2H2ZED3</accession>
<dbReference type="AlphaFoldDB" id="A0A2H2ZED3"/>
<evidence type="ECO:0000313" key="2">
    <source>
        <dbReference type="EMBL" id="OTA01740.1"/>
    </source>
</evidence>